<protein>
    <recommendedName>
        <fullName evidence="5">Ribosomal protein s17</fullName>
    </recommendedName>
</protein>
<evidence type="ECO:0000256" key="2">
    <source>
        <dbReference type="SAM" id="SignalP"/>
    </source>
</evidence>
<feature type="region of interest" description="Disordered" evidence="1">
    <location>
        <begin position="50"/>
        <end position="86"/>
    </location>
</feature>
<feature type="compositionally biased region" description="Acidic residues" evidence="1">
    <location>
        <begin position="143"/>
        <end position="152"/>
    </location>
</feature>
<name>A0A1B9GZA1_9TREE</name>
<feature type="region of interest" description="Disordered" evidence="1">
    <location>
        <begin position="26"/>
        <end position="45"/>
    </location>
</feature>
<reference evidence="3 4" key="1">
    <citation type="submission" date="2013-07" db="EMBL/GenBank/DDBJ databases">
        <title>The Genome Sequence of Cryptococcus heveanensis BCC8398.</title>
        <authorList>
            <consortium name="The Broad Institute Genome Sequencing Platform"/>
            <person name="Cuomo C."/>
            <person name="Litvintseva A."/>
            <person name="Chen Y."/>
            <person name="Heitman J."/>
            <person name="Sun S."/>
            <person name="Springer D."/>
            <person name="Dromer F."/>
            <person name="Young S.K."/>
            <person name="Zeng Q."/>
            <person name="Gargeya S."/>
            <person name="Fitzgerald M."/>
            <person name="Abouelleil A."/>
            <person name="Alvarado L."/>
            <person name="Berlin A.M."/>
            <person name="Chapman S.B."/>
            <person name="Dewar J."/>
            <person name="Goldberg J."/>
            <person name="Griggs A."/>
            <person name="Gujja S."/>
            <person name="Hansen M."/>
            <person name="Howarth C."/>
            <person name="Imamovic A."/>
            <person name="Larimer J."/>
            <person name="McCowan C."/>
            <person name="Murphy C."/>
            <person name="Pearson M."/>
            <person name="Priest M."/>
            <person name="Roberts A."/>
            <person name="Saif S."/>
            <person name="Shea T."/>
            <person name="Sykes S."/>
            <person name="Wortman J."/>
            <person name="Nusbaum C."/>
            <person name="Birren B."/>
        </authorList>
    </citation>
    <scope>NUCLEOTIDE SEQUENCE [LARGE SCALE GENOMIC DNA]</scope>
    <source>
        <strain evidence="3 4">BCC8398</strain>
    </source>
</reference>
<evidence type="ECO:0008006" key="5">
    <source>
        <dbReference type="Google" id="ProtNLM"/>
    </source>
</evidence>
<dbReference type="STRING" id="1296120.A0A1B9GZA1"/>
<evidence type="ECO:0000313" key="4">
    <source>
        <dbReference type="Proteomes" id="UP000092666"/>
    </source>
</evidence>
<sequence>MKTALILLASLLLLVDPSIARSRPYRYDSRQLSSSSSSSSSKPVGRALIATTNCDDPSPSAGGDNNGGRVLIGGRQNNNGFGGSGGGRFGGGGFGGGQFGGRFGGGGGGGGGNRGGFGGGAGGSSGNNNNNNNNNGNAGNDANDADNADDDNNGATAGNNNNGNDAGNAADDAANNGANAGNDANAENDNVNNNGGNNNNNNNNNNGQGDGNTQNDGDRSGDNENQDVGGGQAPPVAANENGAPGPAVPVLTSNGGTRLNNAVIQSTEANANATANQAASATSNNNFIDFCVGQEITNGLQNKAGSCNPIPIGQIPSTQNMISTTFVSPKNFDTIPAGETFTIGLQTRGMTMGSFVNAQKNYYAAPQQVDRSGQVVGHAHVVIQEMEAIDSPALLDPNTFTFFKGLDLGDVNGLSTIDVQGGVPAGAYRLCTIMSASNHQSVIMPVAQRGAENTCSYFTAE</sequence>
<feature type="region of interest" description="Disordered" evidence="1">
    <location>
        <begin position="116"/>
        <end position="254"/>
    </location>
</feature>
<evidence type="ECO:0000313" key="3">
    <source>
        <dbReference type="EMBL" id="OCF36335.1"/>
    </source>
</evidence>
<feature type="compositionally biased region" description="Low complexity" evidence="1">
    <location>
        <begin position="153"/>
        <end position="215"/>
    </location>
</feature>
<keyword evidence="4" id="KW-1185">Reference proteome</keyword>
<evidence type="ECO:0000256" key="1">
    <source>
        <dbReference type="SAM" id="MobiDB-lite"/>
    </source>
</evidence>
<gene>
    <name evidence="3" type="ORF">I316_02210</name>
</gene>
<dbReference type="AlphaFoldDB" id="A0A1B9GZA1"/>
<dbReference type="InterPro" id="IPR053216">
    <property type="entry name" value="Appressorial_penetr-assoc"/>
</dbReference>
<dbReference type="PANTHER" id="PTHR34587">
    <property type="entry name" value="VWFA DOMAIN-CONTAINING PROTEIN"/>
    <property type="match status" value="1"/>
</dbReference>
<accession>A0A1B9GZA1</accession>
<feature type="signal peptide" evidence="2">
    <location>
        <begin position="1"/>
        <end position="20"/>
    </location>
</feature>
<feature type="chain" id="PRO_5008627450" description="Ribosomal protein s17" evidence="2">
    <location>
        <begin position="21"/>
        <end position="461"/>
    </location>
</feature>
<proteinExistence type="predicted"/>
<reference evidence="4" key="2">
    <citation type="submission" date="2013-12" db="EMBL/GenBank/DDBJ databases">
        <title>Evolution of pathogenesis and genome organization in the Tremellales.</title>
        <authorList>
            <person name="Cuomo C."/>
            <person name="Litvintseva A."/>
            <person name="Heitman J."/>
            <person name="Chen Y."/>
            <person name="Sun S."/>
            <person name="Springer D."/>
            <person name="Dromer F."/>
            <person name="Young S."/>
            <person name="Zeng Q."/>
            <person name="Chapman S."/>
            <person name="Gujja S."/>
            <person name="Saif S."/>
            <person name="Birren B."/>
        </authorList>
    </citation>
    <scope>NUCLEOTIDE SEQUENCE [LARGE SCALE GENOMIC DNA]</scope>
    <source>
        <strain evidence="4">BCC8398</strain>
    </source>
</reference>
<dbReference type="Proteomes" id="UP000092666">
    <property type="component" value="Unassembled WGS sequence"/>
</dbReference>
<keyword evidence="2" id="KW-0732">Signal</keyword>
<feature type="compositionally biased region" description="Low complexity" evidence="1">
    <location>
        <begin position="126"/>
        <end position="142"/>
    </location>
</feature>
<dbReference type="PANTHER" id="PTHR34587:SF2">
    <property type="entry name" value="G-PROTEIN COUPLED RECEPTORS FAMILY 1 PROFILE DOMAIN-CONTAINING PROTEIN"/>
    <property type="match status" value="1"/>
</dbReference>
<dbReference type="EMBL" id="KI669496">
    <property type="protein sequence ID" value="OCF36335.1"/>
    <property type="molecule type" value="Genomic_DNA"/>
</dbReference>
<dbReference type="OrthoDB" id="2336871at2759"/>
<feature type="compositionally biased region" description="Gly residues" evidence="1">
    <location>
        <begin position="116"/>
        <end position="125"/>
    </location>
</feature>
<organism evidence="3 4">
    <name type="scientific">Kwoniella heveanensis BCC8398</name>
    <dbReference type="NCBI Taxonomy" id="1296120"/>
    <lineage>
        <taxon>Eukaryota</taxon>
        <taxon>Fungi</taxon>
        <taxon>Dikarya</taxon>
        <taxon>Basidiomycota</taxon>
        <taxon>Agaricomycotina</taxon>
        <taxon>Tremellomycetes</taxon>
        <taxon>Tremellales</taxon>
        <taxon>Cryptococcaceae</taxon>
        <taxon>Kwoniella</taxon>
    </lineage>
</organism>